<proteinExistence type="predicted"/>
<dbReference type="EMBL" id="PKPP01017806">
    <property type="protein sequence ID" value="PWA36690.1"/>
    <property type="molecule type" value="Genomic_DNA"/>
</dbReference>
<organism evidence="1 2">
    <name type="scientific">Artemisia annua</name>
    <name type="common">Sweet wormwood</name>
    <dbReference type="NCBI Taxonomy" id="35608"/>
    <lineage>
        <taxon>Eukaryota</taxon>
        <taxon>Viridiplantae</taxon>
        <taxon>Streptophyta</taxon>
        <taxon>Embryophyta</taxon>
        <taxon>Tracheophyta</taxon>
        <taxon>Spermatophyta</taxon>
        <taxon>Magnoliopsida</taxon>
        <taxon>eudicotyledons</taxon>
        <taxon>Gunneridae</taxon>
        <taxon>Pentapetalae</taxon>
        <taxon>asterids</taxon>
        <taxon>campanulids</taxon>
        <taxon>Asterales</taxon>
        <taxon>Asteraceae</taxon>
        <taxon>Asteroideae</taxon>
        <taxon>Anthemideae</taxon>
        <taxon>Artemisiinae</taxon>
        <taxon>Artemisia</taxon>
    </lineage>
</organism>
<dbReference type="STRING" id="35608.A0A2U1KIT3"/>
<dbReference type="PANTHER" id="PTHR33476:SF4">
    <property type="entry name" value="POLAR LOCALIZATION DURING ASYMMETRIC DIVISION AND PROTEIN"/>
    <property type="match status" value="1"/>
</dbReference>
<sequence length="189" mass="21117">MFESSVSLMSRVTLAIDDGTGSILASSHDINTDFHPYSAMIMIQWGETGVRRKGRSKNEINHLMDIASIMYMMLAGKAEINRLNTAVDETAKVAQELKAEISKRKSSSDFMVEATVYQKGVDIKLDQSFLKKSSMVNDDIDVGYASNIHIEEPQQNVLEMDQLEAELECELLKLHVSATDTSYSFQLKA</sequence>
<protein>
    <submittedName>
        <fullName evidence="1">Uncharacterized protein</fullName>
    </submittedName>
</protein>
<name>A0A2U1KIT3_ARTAN</name>
<dbReference type="OrthoDB" id="1657181at2759"/>
<keyword evidence="2" id="KW-1185">Reference proteome</keyword>
<evidence type="ECO:0000313" key="2">
    <source>
        <dbReference type="Proteomes" id="UP000245207"/>
    </source>
</evidence>
<dbReference type="AlphaFoldDB" id="A0A2U1KIT3"/>
<evidence type="ECO:0000313" key="1">
    <source>
        <dbReference type="EMBL" id="PWA36690.1"/>
    </source>
</evidence>
<dbReference type="PANTHER" id="PTHR33476">
    <property type="entry name" value="EMB|CAB62613.1"/>
    <property type="match status" value="1"/>
</dbReference>
<accession>A0A2U1KIT3</accession>
<gene>
    <name evidence="1" type="ORF">CTI12_AA597990</name>
</gene>
<dbReference type="InterPro" id="IPR040348">
    <property type="entry name" value="POLAR-like"/>
</dbReference>
<reference evidence="1 2" key="1">
    <citation type="journal article" date="2018" name="Mol. Plant">
        <title>The genome of Artemisia annua provides insight into the evolution of Asteraceae family and artemisinin biosynthesis.</title>
        <authorList>
            <person name="Shen Q."/>
            <person name="Zhang L."/>
            <person name="Liao Z."/>
            <person name="Wang S."/>
            <person name="Yan T."/>
            <person name="Shi P."/>
            <person name="Liu M."/>
            <person name="Fu X."/>
            <person name="Pan Q."/>
            <person name="Wang Y."/>
            <person name="Lv Z."/>
            <person name="Lu X."/>
            <person name="Zhang F."/>
            <person name="Jiang W."/>
            <person name="Ma Y."/>
            <person name="Chen M."/>
            <person name="Hao X."/>
            <person name="Li L."/>
            <person name="Tang Y."/>
            <person name="Lv G."/>
            <person name="Zhou Y."/>
            <person name="Sun X."/>
            <person name="Brodelius P.E."/>
            <person name="Rose J.K.C."/>
            <person name="Tang K."/>
        </authorList>
    </citation>
    <scope>NUCLEOTIDE SEQUENCE [LARGE SCALE GENOMIC DNA]</scope>
    <source>
        <strain evidence="2">cv. Huhao1</strain>
        <tissue evidence="1">Leaf</tissue>
    </source>
</reference>
<dbReference type="Proteomes" id="UP000245207">
    <property type="component" value="Unassembled WGS sequence"/>
</dbReference>
<comment type="caution">
    <text evidence="1">The sequence shown here is derived from an EMBL/GenBank/DDBJ whole genome shotgun (WGS) entry which is preliminary data.</text>
</comment>
<dbReference type="GO" id="GO:0008356">
    <property type="term" value="P:asymmetric cell division"/>
    <property type="evidence" value="ECO:0007669"/>
    <property type="project" value="InterPro"/>
</dbReference>